<organism evidence="1 3">
    <name type="scientific">Legionella adelaidensis</name>
    <dbReference type="NCBI Taxonomy" id="45056"/>
    <lineage>
        <taxon>Bacteria</taxon>
        <taxon>Pseudomonadati</taxon>
        <taxon>Pseudomonadota</taxon>
        <taxon>Gammaproteobacteria</taxon>
        <taxon>Legionellales</taxon>
        <taxon>Legionellaceae</taxon>
        <taxon>Legionella</taxon>
    </lineage>
</organism>
<dbReference type="OrthoDB" id="5636289at2"/>
<dbReference type="RefSeq" id="WP_131739785.1">
    <property type="nucleotide sequence ID" value="NZ_CAAAHS010000010.1"/>
</dbReference>
<dbReference type="AlphaFoldDB" id="A0A0W0R6H4"/>
<keyword evidence="3" id="KW-1185">Reference proteome</keyword>
<dbReference type="Proteomes" id="UP000281170">
    <property type="component" value="Chromosome"/>
</dbReference>
<dbReference type="EMBL" id="LNKA01000001">
    <property type="protein sequence ID" value="KTC66636.1"/>
    <property type="molecule type" value="Genomic_DNA"/>
</dbReference>
<evidence type="ECO:0000313" key="1">
    <source>
        <dbReference type="EMBL" id="KTC66636.1"/>
    </source>
</evidence>
<gene>
    <name evidence="1" type="ORF">Lade_1294</name>
    <name evidence="2" type="ORF">NCTC12735_00002</name>
</gene>
<evidence type="ECO:0000313" key="3">
    <source>
        <dbReference type="Proteomes" id="UP000054859"/>
    </source>
</evidence>
<dbReference type="SUPFAM" id="SSF56784">
    <property type="entry name" value="HAD-like"/>
    <property type="match status" value="1"/>
</dbReference>
<proteinExistence type="predicted"/>
<name>A0A0W0R6H4_9GAMM</name>
<dbReference type="STRING" id="45056.Lade_1294"/>
<dbReference type="EMBL" id="LR134410">
    <property type="protein sequence ID" value="VEH81019.1"/>
    <property type="molecule type" value="Genomic_DNA"/>
</dbReference>
<reference evidence="1 3" key="1">
    <citation type="submission" date="2015-11" db="EMBL/GenBank/DDBJ databases">
        <title>Identification of large and diverse effector repertoires of 38 Legionella species.</title>
        <authorList>
            <person name="Burstein D."/>
            <person name="Amaro F."/>
            <person name="Zusman T."/>
            <person name="Lifshitz Z."/>
            <person name="Cohen O."/>
            <person name="Gilbert J.A."/>
            <person name="Pupko T."/>
            <person name="Shuman H.A."/>
            <person name="Segal G."/>
        </authorList>
    </citation>
    <scope>NUCLEOTIDE SEQUENCE [LARGE SCALE GENOMIC DNA]</scope>
    <source>
        <strain evidence="1 3">1762-AUS-E</strain>
    </source>
</reference>
<evidence type="ECO:0000313" key="4">
    <source>
        <dbReference type="Proteomes" id="UP000281170"/>
    </source>
</evidence>
<accession>A0A0W0R6H4</accession>
<dbReference type="InterPro" id="IPR036412">
    <property type="entry name" value="HAD-like_sf"/>
</dbReference>
<sequence length="318" mass="36461">MLAVVCLDFDFTIVLGHTHNIICQREQALARSLTEDEQWDLVKDIPPRGGKERWCALFCQMANEFPLAIVSFNAYPAIIPRYLREVIGLPNELVQEIFIDSWLPENPLTANKNQHLANVLHYFQDCSHLILVDDSENNIKGAQEKGYKTIWAELKAEQPDTFPHLRELESEVFDSPSTYRPTQNAFIYLNDFDRLYWRNVTKTQAENFVDSVNLDESGSVIIRPCTLGKNYVVVTAKVSHHECIHLFYNRIGDSFVFINSFSPLRIQILAVDESLIKHACQIIKQQEEVKSTFSLPFFAVKASKQQDEQGINSYSLGC</sequence>
<dbReference type="Proteomes" id="UP000054859">
    <property type="component" value="Unassembled WGS sequence"/>
</dbReference>
<dbReference type="PATRIC" id="fig|45056.6.peg.1336"/>
<dbReference type="KEGG" id="ladl:NCTC12735_00002"/>
<evidence type="ECO:0000313" key="2">
    <source>
        <dbReference type="EMBL" id="VEH81019.1"/>
    </source>
</evidence>
<reference evidence="2 4" key="2">
    <citation type="submission" date="2018-12" db="EMBL/GenBank/DDBJ databases">
        <authorList>
            <consortium name="Pathogen Informatics"/>
        </authorList>
    </citation>
    <scope>NUCLEOTIDE SEQUENCE [LARGE SCALE GENOMIC DNA]</scope>
    <source>
        <strain evidence="2 4">NCTC12735</strain>
    </source>
</reference>
<protein>
    <submittedName>
        <fullName evidence="1">Uncharacterized protein</fullName>
    </submittedName>
</protein>